<dbReference type="Gramene" id="TuG1812G0100002319.01.T04">
    <property type="protein sequence ID" value="TuG1812G0100002319.01.T04"/>
    <property type="gene ID" value="TuG1812G0100002319.01"/>
</dbReference>
<evidence type="ECO:0000313" key="2">
    <source>
        <dbReference type="EnsemblPlants" id="TuG1812G0100002319.01.T05"/>
    </source>
</evidence>
<dbReference type="PANTHER" id="PTHR34480">
    <property type="entry name" value="OS01G0967800 PROTEIN-RELATED"/>
    <property type="match status" value="1"/>
</dbReference>
<organism evidence="2 3">
    <name type="scientific">Triticum urartu</name>
    <name type="common">Red wild einkorn</name>
    <name type="synonym">Crithodium urartu</name>
    <dbReference type="NCBI Taxonomy" id="4572"/>
    <lineage>
        <taxon>Eukaryota</taxon>
        <taxon>Viridiplantae</taxon>
        <taxon>Streptophyta</taxon>
        <taxon>Embryophyta</taxon>
        <taxon>Tracheophyta</taxon>
        <taxon>Spermatophyta</taxon>
        <taxon>Magnoliopsida</taxon>
        <taxon>Liliopsida</taxon>
        <taxon>Poales</taxon>
        <taxon>Poaceae</taxon>
        <taxon>BOP clade</taxon>
        <taxon>Pooideae</taxon>
        <taxon>Triticodae</taxon>
        <taxon>Triticeae</taxon>
        <taxon>Triticinae</taxon>
        <taxon>Triticum</taxon>
    </lineage>
</organism>
<dbReference type="AlphaFoldDB" id="A0A8R7NZT0"/>
<protein>
    <submittedName>
        <fullName evidence="2">Uncharacterized protein</fullName>
    </submittedName>
</protein>
<dbReference type="EnsemblPlants" id="TuG1812G0100002319.01.T05">
    <property type="protein sequence ID" value="TuG1812G0100002319.01.T05"/>
    <property type="gene ID" value="TuG1812G0100002319.01"/>
</dbReference>
<name>A0A8R7NZT0_TRIUA</name>
<dbReference type="Proteomes" id="UP000015106">
    <property type="component" value="Chromosome 1"/>
</dbReference>
<proteinExistence type="predicted"/>
<reference evidence="2" key="2">
    <citation type="submission" date="2018-03" db="EMBL/GenBank/DDBJ databases">
        <title>The Triticum urartu genome reveals the dynamic nature of wheat genome evolution.</title>
        <authorList>
            <person name="Ling H."/>
            <person name="Ma B."/>
            <person name="Shi X."/>
            <person name="Liu H."/>
            <person name="Dong L."/>
            <person name="Sun H."/>
            <person name="Cao Y."/>
            <person name="Gao Q."/>
            <person name="Zheng S."/>
            <person name="Li Y."/>
            <person name="Yu Y."/>
            <person name="Du H."/>
            <person name="Qi M."/>
            <person name="Li Y."/>
            <person name="Yu H."/>
            <person name="Cui Y."/>
            <person name="Wang N."/>
            <person name="Chen C."/>
            <person name="Wu H."/>
            <person name="Zhao Y."/>
            <person name="Zhang J."/>
            <person name="Li Y."/>
            <person name="Zhou W."/>
            <person name="Zhang B."/>
            <person name="Hu W."/>
            <person name="Eijk M."/>
            <person name="Tang J."/>
            <person name="Witsenboer H."/>
            <person name="Zhao S."/>
            <person name="Li Z."/>
            <person name="Zhang A."/>
            <person name="Wang D."/>
            <person name="Liang C."/>
        </authorList>
    </citation>
    <scope>NUCLEOTIDE SEQUENCE [LARGE SCALE GENOMIC DNA]</scope>
    <source>
        <strain evidence="2">cv. G1812</strain>
    </source>
</reference>
<evidence type="ECO:0000313" key="3">
    <source>
        <dbReference type="Proteomes" id="UP000015106"/>
    </source>
</evidence>
<sequence length="184" mass="21413">MKARLSHRQTPPDSSHELADQEDYRVSEEDFCRHLAVLSSRPRPTTIVGPRIDSEQQREVYERLALYRIRASKMAQGVSMNELDDMTLRKEYPPEALEETCYFSDYDHGISVQLDLADTLLTFWTFMRTWANIQWRAHSIPKARTERRRDTLPYKLVMAFSRKRGGTKPSQPPLMDSSPNIPSP</sequence>
<keyword evidence="3" id="KW-1185">Reference proteome</keyword>
<feature type="region of interest" description="Disordered" evidence="1">
    <location>
        <begin position="1"/>
        <end position="22"/>
    </location>
</feature>
<reference evidence="2" key="3">
    <citation type="submission" date="2022-06" db="UniProtKB">
        <authorList>
            <consortium name="EnsemblPlants"/>
        </authorList>
    </citation>
    <scope>IDENTIFICATION</scope>
</reference>
<accession>A0A8R7NZT0</accession>
<feature type="region of interest" description="Disordered" evidence="1">
    <location>
        <begin position="161"/>
        <end position="184"/>
    </location>
</feature>
<reference evidence="3" key="1">
    <citation type="journal article" date="2013" name="Nature">
        <title>Draft genome of the wheat A-genome progenitor Triticum urartu.</title>
        <authorList>
            <person name="Ling H.Q."/>
            <person name="Zhao S."/>
            <person name="Liu D."/>
            <person name="Wang J."/>
            <person name="Sun H."/>
            <person name="Zhang C."/>
            <person name="Fan H."/>
            <person name="Li D."/>
            <person name="Dong L."/>
            <person name="Tao Y."/>
            <person name="Gao C."/>
            <person name="Wu H."/>
            <person name="Li Y."/>
            <person name="Cui Y."/>
            <person name="Guo X."/>
            <person name="Zheng S."/>
            <person name="Wang B."/>
            <person name="Yu K."/>
            <person name="Liang Q."/>
            <person name="Yang W."/>
            <person name="Lou X."/>
            <person name="Chen J."/>
            <person name="Feng M."/>
            <person name="Jian J."/>
            <person name="Zhang X."/>
            <person name="Luo G."/>
            <person name="Jiang Y."/>
            <person name="Liu J."/>
            <person name="Wang Z."/>
            <person name="Sha Y."/>
            <person name="Zhang B."/>
            <person name="Wu H."/>
            <person name="Tang D."/>
            <person name="Shen Q."/>
            <person name="Xue P."/>
            <person name="Zou S."/>
            <person name="Wang X."/>
            <person name="Liu X."/>
            <person name="Wang F."/>
            <person name="Yang Y."/>
            <person name="An X."/>
            <person name="Dong Z."/>
            <person name="Zhang K."/>
            <person name="Zhang X."/>
            <person name="Luo M.C."/>
            <person name="Dvorak J."/>
            <person name="Tong Y."/>
            <person name="Wang J."/>
            <person name="Yang H."/>
            <person name="Li Z."/>
            <person name="Wang D."/>
            <person name="Zhang A."/>
            <person name="Wang J."/>
        </authorList>
    </citation>
    <scope>NUCLEOTIDE SEQUENCE</scope>
    <source>
        <strain evidence="3">cv. G1812</strain>
    </source>
</reference>
<dbReference type="Gramene" id="TuG1812G0100002319.01.T05">
    <property type="protein sequence ID" value="TuG1812G0100002319.01.T05"/>
    <property type="gene ID" value="TuG1812G0100002319.01"/>
</dbReference>
<dbReference type="EnsemblPlants" id="TuG1812G0100002319.01.T04">
    <property type="protein sequence ID" value="TuG1812G0100002319.01.T04"/>
    <property type="gene ID" value="TuG1812G0100002319.01"/>
</dbReference>
<dbReference type="PANTHER" id="PTHR34480:SF13">
    <property type="match status" value="1"/>
</dbReference>
<evidence type="ECO:0000256" key="1">
    <source>
        <dbReference type="SAM" id="MobiDB-lite"/>
    </source>
</evidence>